<evidence type="ECO:0000313" key="2">
    <source>
        <dbReference type="EMBL" id="KIA96578.1"/>
    </source>
</evidence>
<protein>
    <recommendedName>
        <fullName evidence="4">DUF4142 domain-containing protein</fullName>
    </recommendedName>
</protein>
<gene>
    <name evidence="2" type="ORF">OC25_02230</name>
</gene>
<proteinExistence type="predicted"/>
<feature type="region of interest" description="Disordered" evidence="1">
    <location>
        <begin position="100"/>
        <end position="145"/>
    </location>
</feature>
<reference evidence="2 3" key="1">
    <citation type="submission" date="2014-10" db="EMBL/GenBank/DDBJ databases">
        <title>Pedobacter Kyungheensis.</title>
        <authorList>
            <person name="Anderson B.M."/>
            <person name="Newman J.D."/>
        </authorList>
    </citation>
    <scope>NUCLEOTIDE SEQUENCE [LARGE SCALE GENOMIC DNA]</scope>
    <source>
        <strain evidence="2 3">KACC 16221</strain>
    </source>
</reference>
<dbReference type="AlphaFoldDB" id="A0A0C1FXL2"/>
<dbReference type="Proteomes" id="UP000031246">
    <property type="component" value="Unassembled WGS sequence"/>
</dbReference>
<comment type="caution">
    <text evidence="2">The sequence shown here is derived from an EMBL/GenBank/DDBJ whole genome shotgun (WGS) entry which is preliminary data.</text>
</comment>
<dbReference type="OrthoDB" id="753572at2"/>
<sequence length="213" mass="22436">MINITHTSIILLANSLIFATPAKLEETPQTHITGSTTTQSSDAATLNELNLLCSKQLRAAGLANKQGNKTKVWGNKATEALSSFSTELKVLAKNKSIQLTGTLPAGGQRPDGRTDSSPENLKDTARLNNTAGEAGNSGLVKTTPKGINDEANTALAESLSKLNGTAFDSAYQGLLISDRPVAEKLLAKAATSSDSDISSFAKKYLSKLRSARF</sequence>
<dbReference type="EMBL" id="JSYN01000002">
    <property type="protein sequence ID" value="KIA96578.1"/>
    <property type="molecule type" value="Genomic_DNA"/>
</dbReference>
<name>A0A0C1FXL2_9SPHI</name>
<evidence type="ECO:0000313" key="3">
    <source>
        <dbReference type="Proteomes" id="UP000031246"/>
    </source>
</evidence>
<dbReference type="RefSeq" id="WP_039471243.1">
    <property type="nucleotide sequence ID" value="NZ_JSYN01000002.1"/>
</dbReference>
<feature type="compositionally biased region" description="Basic and acidic residues" evidence="1">
    <location>
        <begin position="110"/>
        <end position="125"/>
    </location>
</feature>
<organism evidence="2 3">
    <name type="scientific">Pedobacter kyungheensis</name>
    <dbReference type="NCBI Taxonomy" id="1069985"/>
    <lineage>
        <taxon>Bacteria</taxon>
        <taxon>Pseudomonadati</taxon>
        <taxon>Bacteroidota</taxon>
        <taxon>Sphingobacteriia</taxon>
        <taxon>Sphingobacteriales</taxon>
        <taxon>Sphingobacteriaceae</taxon>
        <taxon>Pedobacter</taxon>
    </lineage>
</organism>
<keyword evidence="3" id="KW-1185">Reference proteome</keyword>
<evidence type="ECO:0000256" key="1">
    <source>
        <dbReference type="SAM" id="MobiDB-lite"/>
    </source>
</evidence>
<evidence type="ECO:0008006" key="4">
    <source>
        <dbReference type="Google" id="ProtNLM"/>
    </source>
</evidence>
<accession>A0A0C1FXL2</accession>